<dbReference type="InterPro" id="IPR026869">
    <property type="entry name" value="EgtC-like"/>
</dbReference>
<keyword evidence="3" id="KW-0808">Transferase</keyword>
<organism evidence="3 4">
    <name type="scientific">Roseateles depolymerans</name>
    <dbReference type="NCBI Taxonomy" id="76731"/>
    <lineage>
        <taxon>Bacteria</taxon>
        <taxon>Pseudomonadati</taxon>
        <taxon>Pseudomonadota</taxon>
        <taxon>Betaproteobacteria</taxon>
        <taxon>Burkholderiales</taxon>
        <taxon>Sphaerotilaceae</taxon>
        <taxon>Roseateles</taxon>
    </lineage>
</organism>
<dbReference type="InterPro" id="IPR029055">
    <property type="entry name" value="Ntn_hydrolases_N"/>
</dbReference>
<dbReference type="Gene3D" id="3.60.20.10">
    <property type="entry name" value="Glutamine Phosphoribosylpyrophosphate, subunit 1, domain 1"/>
    <property type="match status" value="1"/>
</dbReference>
<evidence type="ECO:0000256" key="1">
    <source>
        <dbReference type="ARBA" id="ARBA00022962"/>
    </source>
</evidence>
<dbReference type="Proteomes" id="UP000249633">
    <property type="component" value="Unassembled WGS sequence"/>
</dbReference>
<dbReference type="PROSITE" id="PS51278">
    <property type="entry name" value="GATASE_TYPE_2"/>
    <property type="match status" value="1"/>
</dbReference>
<evidence type="ECO:0000313" key="4">
    <source>
        <dbReference type="Proteomes" id="UP000249633"/>
    </source>
</evidence>
<dbReference type="GO" id="GO:0016740">
    <property type="term" value="F:transferase activity"/>
    <property type="evidence" value="ECO:0007669"/>
    <property type="project" value="UniProtKB-KW"/>
</dbReference>
<dbReference type="SUPFAM" id="SSF56235">
    <property type="entry name" value="N-terminal nucleophile aminohydrolases (Ntn hydrolases)"/>
    <property type="match status" value="1"/>
</dbReference>
<dbReference type="PANTHER" id="PTHR42824">
    <property type="entry name" value="GLUTAMINE AMIDOTRANSFERASE"/>
    <property type="match status" value="1"/>
</dbReference>
<dbReference type="AlphaFoldDB" id="A0A2W5DUN3"/>
<dbReference type="PANTHER" id="PTHR42824:SF1">
    <property type="entry name" value="GLUTAMINE AMIDOTRANSFERASE YAFJ-RELATED"/>
    <property type="match status" value="1"/>
</dbReference>
<evidence type="ECO:0000259" key="2">
    <source>
        <dbReference type="PROSITE" id="PS51278"/>
    </source>
</evidence>
<name>A0A2W5DUN3_9BURK</name>
<protein>
    <submittedName>
        <fullName evidence="3">Class II glutamine amidotransferase</fullName>
    </submittedName>
</protein>
<dbReference type="EMBL" id="QFOD01000004">
    <property type="protein sequence ID" value="PZP34378.1"/>
    <property type="molecule type" value="Genomic_DNA"/>
</dbReference>
<gene>
    <name evidence="3" type="ORF">DI603_05320</name>
</gene>
<dbReference type="Pfam" id="PF13230">
    <property type="entry name" value="GATase_4"/>
    <property type="match status" value="1"/>
</dbReference>
<accession>A0A2W5DUN3</accession>
<dbReference type="CDD" id="cd01908">
    <property type="entry name" value="YafJ"/>
    <property type="match status" value="1"/>
</dbReference>
<evidence type="ECO:0000313" key="3">
    <source>
        <dbReference type="EMBL" id="PZP34378.1"/>
    </source>
</evidence>
<proteinExistence type="predicted"/>
<sequence length="266" mass="29626">MCELFALNSQLPAAATFSLKGFAARGGRTADHVDGWGVAFHDGERCEVVVEDSPAAHSELARHYGQHAIAARNIVAHVRKATQGVRAVQNCHPFRREWAGRSWVFAHNGDLKDFHPLLDGRFQPAGQTDSERAFCWLLQRLQQRFGDELPDWNLLAETLTPWLHEIAEHGRFNLLLTDGRALLAHASTRLHWLLRRPPFGHVSLRDGDLSLDLDTLNGPQDRMVLVATEPLTHAEPWQAFEAGEVRVFEGGDCRFVSPGVAVRAAA</sequence>
<comment type="caution">
    <text evidence="3">The sequence shown here is derived from an EMBL/GenBank/DDBJ whole genome shotgun (WGS) entry which is preliminary data.</text>
</comment>
<reference evidence="3 4" key="1">
    <citation type="submission" date="2017-08" db="EMBL/GenBank/DDBJ databases">
        <title>Infants hospitalized years apart are colonized by the same room-sourced microbial strains.</title>
        <authorList>
            <person name="Brooks B."/>
            <person name="Olm M.R."/>
            <person name="Firek B.A."/>
            <person name="Baker R."/>
            <person name="Thomas B.C."/>
            <person name="Morowitz M.J."/>
            <person name="Banfield J.F."/>
        </authorList>
    </citation>
    <scope>NUCLEOTIDE SEQUENCE [LARGE SCALE GENOMIC DNA]</scope>
    <source>
        <strain evidence="3">S2_012_000_R2_81</strain>
    </source>
</reference>
<keyword evidence="1 3" id="KW-0315">Glutamine amidotransferase</keyword>
<feature type="domain" description="Glutamine amidotransferase type-2" evidence="2">
    <location>
        <begin position="2"/>
        <end position="266"/>
    </location>
</feature>
<dbReference type="InterPro" id="IPR017932">
    <property type="entry name" value="GATase_2_dom"/>
</dbReference>